<dbReference type="Proteomes" id="UP000092713">
    <property type="component" value="Unassembled WGS sequence"/>
</dbReference>
<gene>
    <name evidence="1" type="ORF">ASR47_1004315</name>
</gene>
<sequence>MRPKMKKPLKNQGFVLIVLPGCASGCRMGDHSHSIVAGGLPEIS</sequence>
<keyword evidence="2" id="KW-1185">Reference proteome</keyword>
<dbReference type="AlphaFoldDB" id="A0A1A7BZZ1"/>
<evidence type="ECO:0000313" key="2">
    <source>
        <dbReference type="Proteomes" id="UP000092713"/>
    </source>
</evidence>
<dbReference type="EMBL" id="LOCQ01000059">
    <property type="protein sequence ID" value="OBV38040.1"/>
    <property type="molecule type" value="Genomic_DNA"/>
</dbReference>
<organism evidence="1 2">
    <name type="scientific">Janthinobacterium psychrotolerans</name>
    <dbReference type="NCBI Taxonomy" id="1747903"/>
    <lineage>
        <taxon>Bacteria</taxon>
        <taxon>Pseudomonadati</taxon>
        <taxon>Pseudomonadota</taxon>
        <taxon>Betaproteobacteria</taxon>
        <taxon>Burkholderiales</taxon>
        <taxon>Oxalobacteraceae</taxon>
        <taxon>Janthinobacterium</taxon>
    </lineage>
</organism>
<proteinExistence type="predicted"/>
<reference evidence="1 2" key="1">
    <citation type="submission" date="2016-04" db="EMBL/GenBank/DDBJ databases">
        <title>Draft genome sequence of Janthinobacterium psychrotolerans sp. nov., isolated from freshwater sediments in Denmark.</title>
        <authorList>
            <person name="Gong X."/>
            <person name="Skrivergaard S."/>
            <person name="Korsgaard B.S."/>
            <person name="Schreiber L."/>
            <person name="Marshall I.P."/>
            <person name="Finster K."/>
            <person name="Schramm A."/>
        </authorList>
    </citation>
    <scope>NUCLEOTIDE SEQUENCE [LARGE SCALE GENOMIC DNA]</scope>
    <source>
        <strain evidence="1 2">S3-2</strain>
    </source>
</reference>
<protein>
    <submittedName>
        <fullName evidence="1">Uncharacterized protein</fullName>
    </submittedName>
</protein>
<evidence type="ECO:0000313" key="1">
    <source>
        <dbReference type="EMBL" id="OBV38040.1"/>
    </source>
</evidence>
<name>A0A1A7BZZ1_9BURK</name>
<comment type="caution">
    <text evidence="1">The sequence shown here is derived from an EMBL/GenBank/DDBJ whole genome shotgun (WGS) entry which is preliminary data.</text>
</comment>
<accession>A0A1A7BZZ1</accession>